<keyword evidence="5" id="KW-0119">Carbohydrate metabolism</keyword>
<dbReference type="GO" id="GO:0005975">
    <property type="term" value="P:carbohydrate metabolic process"/>
    <property type="evidence" value="ECO:0007669"/>
    <property type="project" value="InterPro"/>
</dbReference>
<name>A0A537J1Q0_9BACT</name>
<dbReference type="Proteomes" id="UP000320048">
    <property type="component" value="Unassembled WGS sequence"/>
</dbReference>
<evidence type="ECO:0000256" key="2">
    <source>
        <dbReference type="ARBA" id="ARBA00022723"/>
    </source>
</evidence>
<evidence type="ECO:0000313" key="6">
    <source>
        <dbReference type="EMBL" id="TMI77252.1"/>
    </source>
</evidence>
<keyword evidence="2" id="KW-0479">Metal-binding</keyword>
<evidence type="ECO:0000256" key="4">
    <source>
        <dbReference type="ARBA" id="ARBA00022842"/>
    </source>
</evidence>
<keyword evidence="3" id="KW-0378">Hydrolase</keyword>
<dbReference type="PANTHER" id="PTHR31609:SF1">
    <property type="entry name" value="CARBOHYDRATE DEACETYLASE"/>
    <property type="match status" value="1"/>
</dbReference>
<dbReference type="SUPFAM" id="SSF88713">
    <property type="entry name" value="Glycoside hydrolase/deacetylase"/>
    <property type="match status" value="1"/>
</dbReference>
<dbReference type="Pfam" id="PF04794">
    <property type="entry name" value="YdjC"/>
    <property type="match status" value="1"/>
</dbReference>
<dbReference type="EMBL" id="VBAO01000480">
    <property type="protein sequence ID" value="TMI77252.1"/>
    <property type="molecule type" value="Genomic_DNA"/>
</dbReference>
<evidence type="ECO:0000256" key="5">
    <source>
        <dbReference type="ARBA" id="ARBA00023277"/>
    </source>
</evidence>
<dbReference type="Gene3D" id="3.20.20.370">
    <property type="entry name" value="Glycoside hydrolase/deacetylase"/>
    <property type="match status" value="1"/>
</dbReference>
<feature type="non-terminal residue" evidence="6">
    <location>
        <position position="158"/>
    </location>
</feature>
<proteinExistence type="predicted"/>
<organism evidence="6 7">
    <name type="scientific">Candidatus Segetimicrobium genomatis</name>
    <dbReference type="NCBI Taxonomy" id="2569760"/>
    <lineage>
        <taxon>Bacteria</taxon>
        <taxon>Bacillati</taxon>
        <taxon>Candidatus Sysuimicrobiota</taxon>
        <taxon>Candidatus Sysuimicrobiia</taxon>
        <taxon>Candidatus Sysuimicrobiales</taxon>
        <taxon>Candidatus Segetimicrobiaceae</taxon>
        <taxon>Candidatus Segetimicrobium</taxon>
    </lineage>
</organism>
<evidence type="ECO:0000256" key="1">
    <source>
        <dbReference type="ARBA" id="ARBA00001946"/>
    </source>
</evidence>
<dbReference type="GO" id="GO:0019213">
    <property type="term" value="F:deacetylase activity"/>
    <property type="evidence" value="ECO:0007669"/>
    <property type="project" value="TreeGrafter"/>
</dbReference>
<evidence type="ECO:0000313" key="7">
    <source>
        <dbReference type="Proteomes" id="UP000320048"/>
    </source>
</evidence>
<dbReference type="InterPro" id="IPR006879">
    <property type="entry name" value="YdjC-like"/>
</dbReference>
<dbReference type="GO" id="GO:0046872">
    <property type="term" value="F:metal ion binding"/>
    <property type="evidence" value="ECO:0007669"/>
    <property type="project" value="UniProtKB-KW"/>
</dbReference>
<reference evidence="6 7" key="1">
    <citation type="journal article" date="2019" name="Nat. Microbiol.">
        <title>Mediterranean grassland soil C-N compound turnover is dependent on rainfall and depth, and is mediated by genomically divergent microorganisms.</title>
        <authorList>
            <person name="Diamond S."/>
            <person name="Andeer P.F."/>
            <person name="Li Z."/>
            <person name="Crits-Christoph A."/>
            <person name="Burstein D."/>
            <person name="Anantharaman K."/>
            <person name="Lane K.R."/>
            <person name="Thomas B.C."/>
            <person name="Pan C."/>
            <person name="Northen T.R."/>
            <person name="Banfield J.F."/>
        </authorList>
    </citation>
    <scope>NUCLEOTIDE SEQUENCE [LARGE SCALE GENOMIC DNA]</scope>
    <source>
        <strain evidence="6">NP_7</strain>
    </source>
</reference>
<gene>
    <name evidence="6" type="ORF">E6H04_14440</name>
</gene>
<dbReference type="InterPro" id="IPR011330">
    <property type="entry name" value="Glyco_hydro/deAcase_b/a-brl"/>
</dbReference>
<dbReference type="PANTHER" id="PTHR31609">
    <property type="entry name" value="YDJC DEACETYLASE FAMILY MEMBER"/>
    <property type="match status" value="1"/>
</dbReference>
<protein>
    <submittedName>
        <fullName evidence="6">ChbG/HpnK family deacetylase</fullName>
    </submittedName>
</protein>
<keyword evidence="4" id="KW-0460">Magnesium</keyword>
<comment type="cofactor">
    <cofactor evidence="1">
        <name>Mg(2+)</name>
        <dbReference type="ChEBI" id="CHEBI:18420"/>
    </cofactor>
</comment>
<accession>A0A537J1Q0</accession>
<evidence type="ECO:0000256" key="3">
    <source>
        <dbReference type="ARBA" id="ARBA00022801"/>
    </source>
</evidence>
<dbReference type="AlphaFoldDB" id="A0A537J1Q0"/>
<comment type="caution">
    <text evidence="6">The sequence shown here is derived from an EMBL/GenBank/DDBJ whole genome shotgun (WGS) entry which is preliminary data.</text>
</comment>
<dbReference type="GO" id="GO:0016787">
    <property type="term" value="F:hydrolase activity"/>
    <property type="evidence" value="ECO:0007669"/>
    <property type="project" value="UniProtKB-KW"/>
</dbReference>
<sequence>MEARRLIVNADDFGRSLGVNRGVITAHESGVVTSASLMVRWPAAEEAAGYTRAHRELSLGLHVDLGEWVYRGGSWVPRYQVVALDDPGAVADEVDRQIAIFRDFVREDPTHIDSHQHVHIREPVRSVLSGIAKELDVPLRHASPGIRYCGAFYGQTAS</sequence>